<protein>
    <submittedName>
        <fullName evidence="2">Uncharacterized protein</fullName>
    </submittedName>
</protein>
<evidence type="ECO:0000256" key="1">
    <source>
        <dbReference type="SAM" id="MobiDB-lite"/>
    </source>
</evidence>
<organism evidence="2 3">
    <name type="scientific">Moelleriella libera RCEF 2490</name>
    <dbReference type="NCBI Taxonomy" id="1081109"/>
    <lineage>
        <taxon>Eukaryota</taxon>
        <taxon>Fungi</taxon>
        <taxon>Dikarya</taxon>
        <taxon>Ascomycota</taxon>
        <taxon>Pezizomycotina</taxon>
        <taxon>Sordariomycetes</taxon>
        <taxon>Hypocreomycetidae</taxon>
        <taxon>Hypocreales</taxon>
        <taxon>Clavicipitaceae</taxon>
        <taxon>Moelleriella</taxon>
    </lineage>
</organism>
<dbReference type="EMBL" id="AZGY01000008">
    <property type="protein sequence ID" value="KZZ96020.1"/>
    <property type="molecule type" value="Genomic_DNA"/>
</dbReference>
<keyword evidence="3" id="KW-1185">Reference proteome</keyword>
<dbReference type="Proteomes" id="UP000078544">
    <property type="component" value="Unassembled WGS sequence"/>
</dbReference>
<feature type="region of interest" description="Disordered" evidence="1">
    <location>
        <begin position="43"/>
        <end position="77"/>
    </location>
</feature>
<proteinExistence type="predicted"/>
<reference evidence="2 3" key="1">
    <citation type="journal article" date="2016" name="Genome Biol. Evol.">
        <title>Divergent and convergent evolution of fungal pathogenicity.</title>
        <authorList>
            <person name="Shang Y."/>
            <person name="Xiao G."/>
            <person name="Zheng P."/>
            <person name="Cen K."/>
            <person name="Zhan S."/>
            <person name="Wang C."/>
        </authorList>
    </citation>
    <scope>NUCLEOTIDE SEQUENCE [LARGE SCALE GENOMIC DNA]</scope>
    <source>
        <strain evidence="2 3">RCEF 2490</strain>
    </source>
</reference>
<name>A0A166PD79_9HYPO</name>
<evidence type="ECO:0000313" key="3">
    <source>
        <dbReference type="Proteomes" id="UP000078544"/>
    </source>
</evidence>
<evidence type="ECO:0000313" key="2">
    <source>
        <dbReference type="EMBL" id="KZZ96020.1"/>
    </source>
</evidence>
<gene>
    <name evidence="2" type="ORF">AAL_04316</name>
</gene>
<dbReference type="AlphaFoldDB" id="A0A166PD79"/>
<accession>A0A166PD79</accession>
<comment type="caution">
    <text evidence="2">The sequence shown here is derived from an EMBL/GenBank/DDBJ whole genome shotgun (WGS) entry which is preliminary data.</text>
</comment>
<feature type="compositionally biased region" description="Basic and acidic residues" evidence="1">
    <location>
        <begin position="54"/>
        <end position="66"/>
    </location>
</feature>
<sequence>MGGLSEREANTHSENSIILGVLQLGPLGNRDRKAGSLCMGHNCLPWRAPGPRDAPAEHGKSARESQEGSAGATGSKSAELAPFCATSYPAACWRDDTGRTAQYLKSVL</sequence>